<dbReference type="Proteomes" id="UP000619295">
    <property type="component" value="Unassembled WGS sequence"/>
</dbReference>
<organism evidence="6 7">
    <name type="scientific">Bosea spartocytisi</name>
    <dbReference type="NCBI Taxonomy" id="2773451"/>
    <lineage>
        <taxon>Bacteria</taxon>
        <taxon>Pseudomonadati</taxon>
        <taxon>Pseudomonadota</taxon>
        <taxon>Alphaproteobacteria</taxon>
        <taxon>Hyphomicrobiales</taxon>
        <taxon>Boseaceae</taxon>
        <taxon>Bosea</taxon>
    </lineage>
</organism>
<dbReference type="GO" id="GO:0043565">
    <property type="term" value="F:sequence-specific DNA binding"/>
    <property type="evidence" value="ECO:0007669"/>
    <property type="project" value="TreeGrafter"/>
</dbReference>
<dbReference type="AlphaFoldDB" id="A0A927HYG7"/>
<accession>A0A927HYG7</accession>
<dbReference type="InterPro" id="IPR000847">
    <property type="entry name" value="LysR_HTH_N"/>
</dbReference>
<evidence type="ECO:0000256" key="2">
    <source>
        <dbReference type="ARBA" id="ARBA00023015"/>
    </source>
</evidence>
<proteinExistence type="inferred from homology"/>
<dbReference type="Gene3D" id="1.10.10.10">
    <property type="entry name" value="Winged helix-like DNA-binding domain superfamily/Winged helix DNA-binding domain"/>
    <property type="match status" value="1"/>
</dbReference>
<keyword evidence="3" id="KW-0238">DNA-binding</keyword>
<keyword evidence="2" id="KW-0805">Transcription regulation</keyword>
<dbReference type="RefSeq" id="WP_191123172.1">
    <property type="nucleotide sequence ID" value="NZ_JACXWY010000001.1"/>
</dbReference>
<evidence type="ECO:0000256" key="3">
    <source>
        <dbReference type="ARBA" id="ARBA00023125"/>
    </source>
</evidence>
<comment type="similarity">
    <text evidence="1">Belongs to the LysR transcriptional regulatory family.</text>
</comment>
<evidence type="ECO:0000256" key="4">
    <source>
        <dbReference type="ARBA" id="ARBA00023163"/>
    </source>
</evidence>
<gene>
    <name evidence="6" type="ORF">IED13_01750</name>
</gene>
<feature type="domain" description="HTH lysR-type" evidence="5">
    <location>
        <begin position="1"/>
        <end position="58"/>
    </location>
</feature>
<dbReference type="SUPFAM" id="SSF46785">
    <property type="entry name" value="Winged helix' DNA-binding domain"/>
    <property type="match status" value="1"/>
</dbReference>
<dbReference type="InterPro" id="IPR005119">
    <property type="entry name" value="LysR_subst-bd"/>
</dbReference>
<keyword evidence="7" id="KW-1185">Reference proteome</keyword>
<sequence length="301" mass="32812">MRARQLEVFCTLMRSGTVTGAAAMLNISQPALSQILLHTEDQLGFKLFDRVRGRLVPTQEAEELYAQAEHIFGELDALRRRTVDMRHGRTGLVRLAASAPPSMSIVPRALLAFREAHPDIVVRSLIASQVSIIDMLRSGEVSLGITMNNLPHQGIFTETVGHADLVCVLPAQHRLAALDRIGFADIQAETLISYRADTLPGRLLAVAAETEGLAYAPAIEIDLSITALPFVRDGLGLAVVDGLLPWEQFNGIVARPFSPRIEVPIAIVTSKDRPLSASHEWMRDCLRAAGRDFSRAALAGE</sequence>
<dbReference type="Pfam" id="PF03466">
    <property type="entry name" value="LysR_substrate"/>
    <property type="match status" value="1"/>
</dbReference>
<dbReference type="Pfam" id="PF00126">
    <property type="entry name" value="HTH_1"/>
    <property type="match status" value="1"/>
</dbReference>
<dbReference type="GO" id="GO:0003700">
    <property type="term" value="F:DNA-binding transcription factor activity"/>
    <property type="evidence" value="ECO:0007669"/>
    <property type="project" value="InterPro"/>
</dbReference>
<dbReference type="PRINTS" id="PR00039">
    <property type="entry name" value="HTHLYSR"/>
</dbReference>
<dbReference type="PROSITE" id="PS50931">
    <property type="entry name" value="HTH_LYSR"/>
    <property type="match status" value="1"/>
</dbReference>
<evidence type="ECO:0000256" key="1">
    <source>
        <dbReference type="ARBA" id="ARBA00009437"/>
    </source>
</evidence>
<dbReference type="EMBL" id="JACXWY010000001">
    <property type="protein sequence ID" value="MBD3844406.1"/>
    <property type="molecule type" value="Genomic_DNA"/>
</dbReference>
<evidence type="ECO:0000313" key="7">
    <source>
        <dbReference type="Proteomes" id="UP000619295"/>
    </source>
</evidence>
<dbReference type="InterPro" id="IPR036390">
    <property type="entry name" value="WH_DNA-bd_sf"/>
</dbReference>
<dbReference type="Gene3D" id="3.40.190.290">
    <property type="match status" value="1"/>
</dbReference>
<dbReference type="GO" id="GO:0010628">
    <property type="term" value="P:positive regulation of gene expression"/>
    <property type="evidence" value="ECO:0007669"/>
    <property type="project" value="TreeGrafter"/>
</dbReference>
<protein>
    <submittedName>
        <fullName evidence="6">LysR family transcriptional regulator</fullName>
    </submittedName>
</protein>
<dbReference type="InterPro" id="IPR036388">
    <property type="entry name" value="WH-like_DNA-bd_sf"/>
</dbReference>
<evidence type="ECO:0000313" key="6">
    <source>
        <dbReference type="EMBL" id="MBD3844406.1"/>
    </source>
</evidence>
<reference evidence="6" key="1">
    <citation type="submission" date="2020-09" db="EMBL/GenBank/DDBJ databases">
        <title>Bosea spartocytisi sp. nov. a root nodule endophyte of Spartocytisus supranubius in the high mountain ecosystem fo the Teide National Park (Canary Islands, Spain).</title>
        <authorList>
            <person name="Pulido-Suarez L."/>
            <person name="Peix A."/>
            <person name="Igual J.M."/>
            <person name="Socas-Perez N."/>
            <person name="Velazquez E."/>
            <person name="Flores-Felix J.D."/>
            <person name="Leon-Barrios M."/>
        </authorList>
    </citation>
    <scope>NUCLEOTIDE SEQUENCE</scope>
    <source>
        <strain evidence="6">SSUT16</strain>
    </source>
</reference>
<dbReference type="PANTHER" id="PTHR30427:SF1">
    <property type="entry name" value="TRANSCRIPTIONAL ACTIVATOR PROTEIN LYSR"/>
    <property type="match status" value="1"/>
</dbReference>
<dbReference type="SUPFAM" id="SSF53850">
    <property type="entry name" value="Periplasmic binding protein-like II"/>
    <property type="match status" value="1"/>
</dbReference>
<comment type="caution">
    <text evidence="6">The sequence shown here is derived from an EMBL/GenBank/DDBJ whole genome shotgun (WGS) entry which is preliminary data.</text>
</comment>
<evidence type="ECO:0000259" key="5">
    <source>
        <dbReference type="PROSITE" id="PS50931"/>
    </source>
</evidence>
<dbReference type="PANTHER" id="PTHR30427">
    <property type="entry name" value="TRANSCRIPTIONAL ACTIVATOR PROTEIN LYSR"/>
    <property type="match status" value="1"/>
</dbReference>
<keyword evidence="4" id="KW-0804">Transcription</keyword>
<name>A0A927HYG7_9HYPH</name>